<comment type="similarity">
    <text evidence="2">Belongs to the TMCO4 family.</text>
</comment>
<dbReference type="EMBL" id="LR877169">
    <property type="protein sequence ID" value="CAD2222223.1"/>
    <property type="molecule type" value="Genomic_DNA"/>
</dbReference>
<dbReference type="PANTHER" id="PTHR17920:SF3">
    <property type="entry name" value="TRANSMEMBRANE AND COILED-COIL DOMAIN-CONTAINING PROTEIN 4"/>
    <property type="match status" value="1"/>
</dbReference>
<keyword evidence="3 6" id="KW-0812">Transmembrane</keyword>
<reference evidence="7 8" key="1">
    <citation type="submission" date="2020-08" db="EMBL/GenBank/DDBJ databases">
        <authorList>
            <person name="Newling K."/>
            <person name="Davey J."/>
            <person name="Forrester S."/>
        </authorList>
    </citation>
    <scope>NUCLEOTIDE SEQUENCE [LARGE SCALE GENOMIC DNA]</scope>
    <source>
        <strain evidence="8">Crithidia deanei Carvalho (ATCC PRA-265)</strain>
    </source>
</reference>
<evidence type="ECO:0000313" key="7">
    <source>
        <dbReference type="EMBL" id="CAD2222223.1"/>
    </source>
</evidence>
<dbReference type="Pfam" id="PF05277">
    <property type="entry name" value="DUF726"/>
    <property type="match status" value="1"/>
</dbReference>
<evidence type="ECO:0008006" key="9">
    <source>
        <dbReference type="Google" id="ProtNLM"/>
    </source>
</evidence>
<feature type="transmembrane region" description="Helical" evidence="6">
    <location>
        <begin position="28"/>
        <end position="50"/>
    </location>
</feature>
<name>A0A7G2CUX6_9TRYP</name>
<sequence>MTAETGTGELQEEVLKGKDAQKSSLKRVATIGGFALLGGTALVLTGGLAAPLVGPAFAALVTATTATLGAIGSVGGAILGGGAIAAAFAAIVGVATHTAALLSIFTPVLTAANVTAVFGVSGVALGGYKGFRRTKDSDIFMIRSVDEVETFKDAVNPQGDEDALGTLSKLNQAIVEDDVGMLDIPSMLEDSSRPGITVPSHTRFTAMSHTRNIKTLKKRFRSIVFAVDCQIDDFELHLTAIKLISGVWTVIPPTTIKNSQSGIFACMNRFAHPTGTGFIVCYTVHPQTKTSISRPVRVWLRVNQDFVGGLELSAFCEGINHELNPFAAEFWLESHVHDKEFTQTVSGLTLEVHAKPFSYLKVYASELKQRSSARQVTFPIPEFPQKLIEYNAVAKQRRKISVSVLNRSQHSILVRDLGVYNGNQWSETSSPMRIQPGEASLTLFTNASWSLEGAEGYYIFELLNDGANPVRPRYFIRLQFEVSALNNVNLMLVGAPTFRELKQMEELHPEPPQANEFEAPLMNGLFFSVSVRVTQSPNSIQLHVKDFVERTTERVQEKASLTVGVCGYSTIFDPRRPMQDQQVGLWQSPLRSSALLGVTEGYVVHWEDEFLMKFGETIKVDLQVSDQISKKAVKTVKKAATKKLLQGALFSGFHAFKSFMGAFSLPLYGVWAADLIDNNYATLVNRADFTGKDLAASLLDPNRGNRPVTLIGYSFGCRVIAECLVELDRLKAYGIVENAYLMGATFAADSEYWAVLRRVVAGRLVNVFTRGDFVLWLLYKVNEGDLKPMGGVTPINVPGVENVDASPIVSQHSEYAVKIQDVLDYIPFFPTADTWKPKTKYGSPGIVVSLKDTKDTVKKVGLSLVSVLSTTPYCSFGIRNMVLSDDVHF</sequence>
<evidence type="ECO:0000256" key="1">
    <source>
        <dbReference type="ARBA" id="ARBA00004141"/>
    </source>
</evidence>
<keyword evidence="5 6" id="KW-0472">Membrane</keyword>
<evidence type="ECO:0000256" key="6">
    <source>
        <dbReference type="SAM" id="Phobius"/>
    </source>
</evidence>
<dbReference type="InterPro" id="IPR029058">
    <property type="entry name" value="AB_hydrolase_fold"/>
</dbReference>
<accession>A0A7G2CUX6</accession>
<evidence type="ECO:0000256" key="2">
    <source>
        <dbReference type="ARBA" id="ARBA00009824"/>
    </source>
</evidence>
<dbReference type="OrthoDB" id="277931at2759"/>
<dbReference type="GO" id="GO:0016020">
    <property type="term" value="C:membrane"/>
    <property type="evidence" value="ECO:0007669"/>
    <property type="project" value="UniProtKB-SubCell"/>
</dbReference>
<comment type="subcellular location">
    <subcellularLocation>
        <location evidence="1">Membrane</location>
        <topology evidence="1">Multi-pass membrane protein</topology>
    </subcellularLocation>
</comment>
<evidence type="ECO:0000256" key="5">
    <source>
        <dbReference type="ARBA" id="ARBA00023136"/>
    </source>
</evidence>
<evidence type="ECO:0000313" key="8">
    <source>
        <dbReference type="Proteomes" id="UP000515908"/>
    </source>
</evidence>
<keyword evidence="4 6" id="KW-1133">Transmembrane helix</keyword>
<evidence type="ECO:0000256" key="4">
    <source>
        <dbReference type="ARBA" id="ARBA00022989"/>
    </source>
</evidence>
<dbReference type="AlphaFoldDB" id="A0A7G2CUX6"/>
<dbReference type="Proteomes" id="UP000515908">
    <property type="component" value="Chromosome 25"/>
</dbReference>
<protein>
    <recommendedName>
        <fullName evidence="9">DUF726-domain-containing protein</fullName>
    </recommendedName>
</protein>
<keyword evidence="8" id="KW-1185">Reference proteome</keyword>
<gene>
    <name evidence="7" type="ORF">ADEAN_000976300</name>
</gene>
<dbReference type="VEuPathDB" id="TriTrypDB:ADEAN_000976300"/>
<dbReference type="InterPro" id="IPR007941">
    <property type="entry name" value="DUF726"/>
</dbReference>
<evidence type="ECO:0000256" key="3">
    <source>
        <dbReference type="ARBA" id="ARBA00022692"/>
    </source>
</evidence>
<proteinExistence type="inferred from homology"/>
<dbReference type="SUPFAM" id="SSF53474">
    <property type="entry name" value="alpha/beta-Hydrolases"/>
    <property type="match status" value="1"/>
</dbReference>
<dbReference type="PANTHER" id="PTHR17920">
    <property type="entry name" value="TRANSMEMBRANE AND COILED-COIL DOMAIN-CONTAINING PROTEIN 4 TMCO4"/>
    <property type="match status" value="1"/>
</dbReference>
<organism evidence="7 8">
    <name type="scientific">Angomonas deanei</name>
    <dbReference type="NCBI Taxonomy" id="59799"/>
    <lineage>
        <taxon>Eukaryota</taxon>
        <taxon>Discoba</taxon>
        <taxon>Euglenozoa</taxon>
        <taxon>Kinetoplastea</taxon>
        <taxon>Metakinetoplastina</taxon>
        <taxon>Trypanosomatida</taxon>
        <taxon>Trypanosomatidae</taxon>
        <taxon>Strigomonadinae</taxon>
        <taxon>Angomonas</taxon>
    </lineage>
</organism>